<dbReference type="GeneID" id="71929434"/>
<proteinExistence type="predicted"/>
<gene>
    <name evidence="1" type="ORF">MW046_15265</name>
</gene>
<dbReference type="Proteomes" id="UP000831768">
    <property type="component" value="Plasmid unnamed2"/>
</dbReference>
<sequence>MMNAVKAAQQIDHSASAAYDSKLSVDHSPEDVMLANTAVHMDGVLTPKLIDEMDLDHVDDSDIQVLKEEVRHGLLTKENLPYLDEDQLAKLQEASQQHSLTENQMKTLLYVDSRIRQVQNETNTDLVDTINDDYPGPAACSVAAACVAVVAVAVYNTAGAAVNVVAAVAVETYVGVT</sequence>
<keyword evidence="2" id="KW-1185">Reference proteome</keyword>
<protein>
    <submittedName>
        <fullName evidence="1">Uncharacterized protein</fullName>
    </submittedName>
</protein>
<organism evidence="1 2">
    <name type="scientific">Halocatena salina</name>
    <dbReference type="NCBI Taxonomy" id="2934340"/>
    <lineage>
        <taxon>Archaea</taxon>
        <taxon>Methanobacteriati</taxon>
        <taxon>Methanobacteriota</taxon>
        <taxon>Stenosarchaea group</taxon>
        <taxon>Halobacteria</taxon>
        <taxon>Halobacteriales</taxon>
        <taxon>Natronomonadaceae</taxon>
        <taxon>Halocatena</taxon>
    </lineage>
</organism>
<dbReference type="KEGG" id="haad:MW046_15265"/>
<dbReference type="AlphaFoldDB" id="A0A8U0A7D5"/>
<dbReference type="EMBL" id="CP096021">
    <property type="protein sequence ID" value="UPM44759.1"/>
    <property type="molecule type" value="Genomic_DNA"/>
</dbReference>
<geneLocation type="plasmid" evidence="1 2">
    <name>unnamed2</name>
</geneLocation>
<dbReference type="RefSeq" id="WP_247995413.1">
    <property type="nucleotide sequence ID" value="NZ_CP096021.1"/>
</dbReference>
<evidence type="ECO:0000313" key="2">
    <source>
        <dbReference type="Proteomes" id="UP000831768"/>
    </source>
</evidence>
<name>A0A8U0A7D5_9EURY</name>
<keyword evidence="1" id="KW-0614">Plasmid</keyword>
<accession>A0A8U0A7D5</accession>
<evidence type="ECO:0000313" key="1">
    <source>
        <dbReference type="EMBL" id="UPM44759.1"/>
    </source>
</evidence>
<reference evidence="1" key="1">
    <citation type="submission" date="2022-04" db="EMBL/GenBank/DDBJ databases">
        <title>Halocatena sp. nov., isolated from a salt lake.</title>
        <authorList>
            <person name="Cui H.-L."/>
        </authorList>
    </citation>
    <scope>NUCLEOTIDE SEQUENCE</scope>
    <source>
        <strain evidence="1">AD-1</strain>
        <plasmid evidence="1">unnamed2</plasmid>
    </source>
</reference>